<feature type="compositionally biased region" description="Low complexity" evidence="1">
    <location>
        <begin position="132"/>
        <end position="142"/>
    </location>
</feature>
<evidence type="ECO:0000313" key="3">
    <source>
        <dbReference type="Proteomes" id="UP000324222"/>
    </source>
</evidence>
<dbReference type="AlphaFoldDB" id="A0A5B7FJ22"/>
<organism evidence="2 3">
    <name type="scientific">Portunus trituberculatus</name>
    <name type="common">Swimming crab</name>
    <name type="synonym">Neptunus trituberculatus</name>
    <dbReference type="NCBI Taxonomy" id="210409"/>
    <lineage>
        <taxon>Eukaryota</taxon>
        <taxon>Metazoa</taxon>
        <taxon>Ecdysozoa</taxon>
        <taxon>Arthropoda</taxon>
        <taxon>Crustacea</taxon>
        <taxon>Multicrustacea</taxon>
        <taxon>Malacostraca</taxon>
        <taxon>Eumalacostraca</taxon>
        <taxon>Eucarida</taxon>
        <taxon>Decapoda</taxon>
        <taxon>Pleocyemata</taxon>
        <taxon>Brachyura</taxon>
        <taxon>Eubrachyura</taxon>
        <taxon>Portunoidea</taxon>
        <taxon>Portunidae</taxon>
        <taxon>Portuninae</taxon>
        <taxon>Portunus</taxon>
    </lineage>
</organism>
<name>A0A5B7FJ22_PORTR</name>
<accession>A0A5B7FJ22</accession>
<evidence type="ECO:0000256" key="1">
    <source>
        <dbReference type="SAM" id="MobiDB-lite"/>
    </source>
</evidence>
<keyword evidence="3" id="KW-1185">Reference proteome</keyword>
<feature type="region of interest" description="Disordered" evidence="1">
    <location>
        <begin position="132"/>
        <end position="169"/>
    </location>
</feature>
<dbReference type="Proteomes" id="UP000324222">
    <property type="component" value="Unassembled WGS sequence"/>
</dbReference>
<gene>
    <name evidence="2" type="ORF">E2C01_040202</name>
</gene>
<sequence length="169" mass="18846">MAIAELTECDKQVFIMKNQPRIIVAHFCRYADRQQALRNFANLKEKDTNIYLYEDLCEVSVQKRKAQLPTLRKARAEGKNAYFSYTKLIIRERRERTFQHSTTEDSTPHLPNVHCPTRTMVAFAPASSLAADTSSATAGGDTDTLEGAVGGNVSELEAIPKGKRTTSPP</sequence>
<protein>
    <submittedName>
        <fullName evidence="2">Uncharacterized protein</fullName>
    </submittedName>
</protein>
<reference evidence="2 3" key="1">
    <citation type="submission" date="2019-05" db="EMBL/GenBank/DDBJ databases">
        <title>Another draft genome of Portunus trituberculatus and its Hox gene families provides insights of decapod evolution.</title>
        <authorList>
            <person name="Jeong J.-H."/>
            <person name="Song I."/>
            <person name="Kim S."/>
            <person name="Choi T."/>
            <person name="Kim D."/>
            <person name="Ryu S."/>
            <person name="Kim W."/>
        </authorList>
    </citation>
    <scope>NUCLEOTIDE SEQUENCE [LARGE SCALE GENOMIC DNA]</scope>
    <source>
        <tissue evidence="2">Muscle</tissue>
    </source>
</reference>
<proteinExistence type="predicted"/>
<dbReference type="EMBL" id="VSRR010007227">
    <property type="protein sequence ID" value="MPC46482.1"/>
    <property type="molecule type" value="Genomic_DNA"/>
</dbReference>
<evidence type="ECO:0000313" key="2">
    <source>
        <dbReference type="EMBL" id="MPC46482.1"/>
    </source>
</evidence>
<comment type="caution">
    <text evidence="2">The sequence shown here is derived from an EMBL/GenBank/DDBJ whole genome shotgun (WGS) entry which is preliminary data.</text>
</comment>